<dbReference type="SUPFAM" id="SSF46894">
    <property type="entry name" value="C-terminal effector domain of the bipartite response regulators"/>
    <property type="match status" value="1"/>
</dbReference>
<dbReference type="Gene3D" id="6.10.250.690">
    <property type="match status" value="1"/>
</dbReference>
<organism evidence="10 11">
    <name type="scientific">Ruegeria haliotis</name>
    <dbReference type="NCBI Taxonomy" id="2747601"/>
    <lineage>
        <taxon>Bacteria</taxon>
        <taxon>Pseudomonadati</taxon>
        <taxon>Pseudomonadota</taxon>
        <taxon>Alphaproteobacteria</taxon>
        <taxon>Rhodobacterales</taxon>
        <taxon>Roseobacteraceae</taxon>
        <taxon>Ruegeria</taxon>
    </lineage>
</organism>
<keyword evidence="1 6" id="KW-0597">Phosphoprotein</keyword>
<accession>A0ABX2PX78</accession>
<dbReference type="InterPro" id="IPR036388">
    <property type="entry name" value="WH-like_DNA-bd_sf"/>
</dbReference>
<proteinExistence type="predicted"/>
<evidence type="ECO:0000259" key="9">
    <source>
        <dbReference type="PROSITE" id="PS51755"/>
    </source>
</evidence>
<dbReference type="SMART" id="SM00862">
    <property type="entry name" value="Trans_reg_C"/>
    <property type="match status" value="1"/>
</dbReference>
<reference evidence="10 11" key="1">
    <citation type="submission" date="2020-06" db="EMBL/GenBank/DDBJ databases">
        <authorList>
            <person name="Cao W.R."/>
        </authorList>
    </citation>
    <scope>NUCLEOTIDE SEQUENCE [LARGE SCALE GENOMIC DNA]</scope>
    <source>
        <strain evidence="10 11">B1Z28</strain>
    </source>
</reference>
<keyword evidence="5" id="KW-0804">Transcription</keyword>
<dbReference type="EMBL" id="JABXWT010000025">
    <property type="protein sequence ID" value="NVO58409.1"/>
    <property type="molecule type" value="Genomic_DNA"/>
</dbReference>
<evidence type="ECO:0000256" key="7">
    <source>
        <dbReference type="PROSITE-ProRule" id="PRU01091"/>
    </source>
</evidence>
<evidence type="ECO:0000313" key="10">
    <source>
        <dbReference type="EMBL" id="NVO58409.1"/>
    </source>
</evidence>
<evidence type="ECO:0000256" key="3">
    <source>
        <dbReference type="ARBA" id="ARBA00023015"/>
    </source>
</evidence>
<dbReference type="PANTHER" id="PTHR48111">
    <property type="entry name" value="REGULATOR OF RPOS"/>
    <property type="match status" value="1"/>
</dbReference>
<keyword evidence="3" id="KW-0805">Transcription regulation</keyword>
<evidence type="ECO:0000256" key="5">
    <source>
        <dbReference type="ARBA" id="ARBA00023163"/>
    </source>
</evidence>
<feature type="DNA-binding region" description="OmpR/PhoB-type" evidence="7">
    <location>
        <begin position="133"/>
        <end position="234"/>
    </location>
</feature>
<comment type="caution">
    <text evidence="10">The sequence shown here is derived from an EMBL/GenBank/DDBJ whole genome shotgun (WGS) entry which is preliminary data.</text>
</comment>
<evidence type="ECO:0000256" key="4">
    <source>
        <dbReference type="ARBA" id="ARBA00023125"/>
    </source>
</evidence>
<evidence type="ECO:0000256" key="2">
    <source>
        <dbReference type="ARBA" id="ARBA00023012"/>
    </source>
</evidence>
<evidence type="ECO:0000313" key="11">
    <source>
        <dbReference type="Proteomes" id="UP000630805"/>
    </source>
</evidence>
<dbReference type="SUPFAM" id="SSF52172">
    <property type="entry name" value="CheY-like"/>
    <property type="match status" value="1"/>
</dbReference>
<dbReference type="PROSITE" id="PS51755">
    <property type="entry name" value="OMPR_PHOB"/>
    <property type="match status" value="1"/>
</dbReference>
<keyword evidence="4 7" id="KW-0238">DNA-binding</keyword>
<dbReference type="Pfam" id="PF00072">
    <property type="entry name" value="Response_reg"/>
    <property type="match status" value="1"/>
</dbReference>
<dbReference type="InterPro" id="IPR001867">
    <property type="entry name" value="OmpR/PhoB-type_DNA-bd"/>
</dbReference>
<keyword evidence="2" id="KW-0902">Two-component regulatory system</keyword>
<dbReference type="PANTHER" id="PTHR48111:SF4">
    <property type="entry name" value="DNA-BINDING DUAL TRANSCRIPTIONAL REGULATOR OMPR"/>
    <property type="match status" value="1"/>
</dbReference>
<dbReference type="InterPro" id="IPR039420">
    <property type="entry name" value="WalR-like"/>
</dbReference>
<dbReference type="RefSeq" id="WP_176867452.1">
    <property type="nucleotide sequence ID" value="NZ_JABXWT010000025.1"/>
</dbReference>
<evidence type="ECO:0000256" key="6">
    <source>
        <dbReference type="PROSITE-ProRule" id="PRU00169"/>
    </source>
</evidence>
<protein>
    <submittedName>
        <fullName evidence="10">Response regulator</fullName>
    </submittedName>
</protein>
<dbReference type="SMART" id="SM00448">
    <property type="entry name" value="REC"/>
    <property type="match status" value="1"/>
</dbReference>
<feature type="modified residue" description="4-aspartylphosphate" evidence="6">
    <location>
        <position position="54"/>
    </location>
</feature>
<keyword evidence="11" id="KW-1185">Reference proteome</keyword>
<gene>
    <name evidence="10" type="ORF">HW561_21745</name>
</gene>
<feature type="domain" description="OmpR/PhoB-type" evidence="9">
    <location>
        <begin position="133"/>
        <end position="234"/>
    </location>
</feature>
<name>A0ABX2PX78_9RHOB</name>
<dbReference type="Pfam" id="PF00486">
    <property type="entry name" value="Trans_reg_C"/>
    <property type="match status" value="1"/>
</dbReference>
<dbReference type="InterPro" id="IPR016032">
    <property type="entry name" value="Sig_transdc_resp-reg_C-effctor"/>
</dbReference>
<dbReference type="Proteomes" id="UP000630805">
    <property type="component" value="Unassembled WGS sequence"/>
</dbReference>
<dbReference type="Gene3D" id="3.40.50.2300">
    <property type="match status" value="1"/>
</dbReference>
<dbReference type="PROSITE" id="PS50110">
    <property type="entry name" value="RESPONSE_REGULATORY"/>
    <property type="match status" value="1"/>
</dbReference>
<sequence>MAKDHILVVDDDPQITSFLQRYLEKQGCQVTCAADGNAMDAVLAQTSVDLILLDIGLPGRNGFDITRELRVNSNIPIIVLSGRDEIFDRVVGLEFGADDYITKPFEAREVLARIRTVLRRARVGDIGANGADGTQIAFGDWVLNVNERTLTARSTQGVTPLTTTEFDVLHAFVTNPHMVFSRDQLLDTARGRETVVGDRTIDVHVARLRKKIEPDPAAPTFIKTVHGIGYCFAANVRKFVP</sequence>
<dbReference type="CDD" id="cd00383">
    <property type="entry name" value="trans_reg_C"/>
    <property type="match status" value="1"/>
</dbReference>
<dbReference type="InterPro" id="IPR011006">
    <property type="entry name" value="CheY-like_superfamily"/>
</dbReference>
<evidence type="ECO:0000256" key="1">
    <source>
        <dbReference type="ARBA" id="ARBA00022553"/>
    </source>
</evidence>
<evidence type="ECO:0000259" key="8">
    <source>
        <dbReference type="PROSITE" id="PS50110"/>
    </source>
</evidence>
<feature type="domain" description="Response regulatory" evidence="8">
    <location>
        <begin position="5"/>
        <end position="118"/>
    </location>
</feature>
<dbReference type="Gene3D" id="1.10.10.10">
    <property type="entry name" value="Winged helix-like DNA-binding domain superfamily/Winged helix DNA-binding domain"/>
    <property type="match status" value="1"/>
</dbReference>
<dbReference type="InterPro" id="IPR001789">
    <property type="entry name" value="Sig_transdc_resp-reg_receiver"/>
</dbReference>